<dbReference type="eggNOG" id="COG1459">
    <property type="taxonomic scope" value="Bacteria"/>
</dbReference>
<evidence type="ECO:0000256" key="8">
    <source>
        <dbReference type="SAM" id="Phobius"/>
    </source>
</evidence>
<feature type="transmembrane region" description="Helical" evidence="8">
    <location>
        <begin position="208"/>
        <end position="236"/>
    </location>
</feature>
<dbReference type="Gene3D" id="1.20.81.30">
    <property type="entry name" value="Type II secretion system (T2SS), domain F"/>
    <property type="match status" value="2"/>
</dbReference>
<dbReference type="OrthoDB" id="9805682at2"/>
<dbReference type="Pfam" id="PF00482">
    <property type="entry name" value="T2SSF"/>
    <property type="match status" value="2"/>
</dbReference>
<dbReference type="InterPro" id="IPR042094">
    <property type="entry name" value="T2SS_GspF_sf"/>
</dbReference>
<comment type="subcellular location">
    <subcellularLocation>
        <location evidence="1">Cell inner membrane</location>
        <topology evidence="1">Multi-pass membrane protein</topology>
    </subcellularLocation>
</comment>
<dbReference type="PANTHER" id="PTHR30012:SF0">
    <property type="entry name" value="TYPE II SECRETION SYSTEM PROTEIN F-RELATED"/>
    <property type="match status" value="1"/>
</dbReference>
<keyword evidence="6 8" id="KW-1133">Transmembrane helix</keyword>
<sequence length="399" mass="45084">MRFRYAAFTNEGLVKQGELEAADINEALERLRADGLLPVKVTPAQRRWKFKLFERAKYQELLLFTEQLERLLESGLPLDKALNILIKVFQATGKPLLLNMTQEIKKKIEKGESFSSALKDTKFFPDFYVSLVEAGEISGALAPILKDLARYLKEEHSFKQELQSALLYPSFLVVFGLLAVQTVLVYILPRFSTIFDQLGVSPPLITQILLAIGSFWKAYGWIFLLLMLLGLIGFRLSLKNPENRKRAEVFLLKVPYLGRFLFLADMARIFHGLSVMVRGGVSLPKAMALTANIPRFYVLRDFFGQAAQEIREGAKLSHVFQSFPGSFDFVINFVSLGEETGDLAQAFSDMAYLCEEEVKVASKRFITVLEPCTILFFGLLLGGMIISILMAIFDVRLGY</sequence>
<dbReference type="AlphaFoldDB" id="F8ADF8"/>
<dbReference type="Proteomes" id="UP000006793">
    <property type="component" value="Chromosome"/>
</dbReference>
<feature type="domain" description="Type II secretion system protein GspF" evidence="9">
    <location>
        <begin position="273"/>
        <end position="390"/>
    </location>
</feature>
<gene>
    <name evidence="10" type="ordered locus">Thein_2126</name>
</gene>
<proteinExistence type="inferred from homology"/>
<accession>F8ADF8</accession>
<dbReference type="PaxDb" id="667014-Thein_2126"/>
<evidence type="ECO:0000256" key="6">
    <source>
        <dbReference type="ARBA" id="ARBA00022989"/>
    </source>
</evidence>
<keyword evidence="5 8" id="KW-0812">Transmembrane</keyword>
<feature type="transmembrane region" description="Helical" evidence="8">
    <location>
        <begin position="166"/>
        <end position="188"/>
    </location>
</feature>
<dbReference type="STRING" id="667014.Thein_2126"/>
<dbReference type="InterPro" id="IPR018076">
    <property type="entry name" value="T2SS_GspF_dom"/>
</dbReference>
<dbReference type="PANTHER" id="PTHR30012">
    <property type="entry name" value="GENERAL SECRETION PATHWAY PROTEIN"/>
    <property type="match status" value="1"/>
</dbReference>
<evidence type="ECO:0000259" key="9">
    <source>
        <dbReference type="Pfam" id="PF00482"/>
    </source>
</evidence>
<dbReference type="FunFam" id="1.20.81.30:FF:000001">
    <property type="entry name" value="Type II secretion system protein F"/>
    <property type="match status" value="1"/>
</dbReference>
<comment type="similarity">
    <text evidence="2">Belongs to the GSP F family.</text>
</comment>
<keyword evidence="11" id="KW-1185">Reference proteome</keyword>
<organism evidence="10 11">
    <name type="scientific">Thermodesulfatator indicus (strain DSM 15286 / JCM 11887 / CIR29812)</name>
    <dbReference type="NCBI Taxonomy" id="667014"/>
    <lineage>
        <taxon>Bacteria</taxon>
        <taxon>Pseudomonadati</taxon>
        <taxon>Thermodesulfobacteriota</taxon>
        <taxon>Thermodesulfobacteria</taxon>
        <taxon>Thermodesulfobacteriales</taxon>
        <taxon>Thermodesulfatatoraceae</taxon>
        <taxon>Thermodesulfatator</taxon>
    </lineage>
</organism>
<dbReference type="PRINTS" id="PR00812">
    <property type="entry name" value="BCTERIALGSPF"/>
</dbReference>
<dbReference type="RefSeq" id="WP_013908713.1">
    <property type="nucleotide sequence ID" value="NC_015681.1"/>
</dbReference>
<name>F8ADF8_THEID</name>
<protein>
    <submittedName>
        <fullName evidence="10">Type II secretion system F domain protein</fullName>
    </submittedName>
</protein>
<evidence type="ECO:0000256" key="7">
    <source>
        <dbReference type="ARBA" id="ARBA00023136"/>
    </source>
</evidence>
<dbReference type="KEGG" id="tid:Thein_2126"/>
<dbReference type="GO" id="GO:0005886">
    <property type="term" value="C:plasma membrane"/>
    <property type="evidence" value="ECO:0007669"/>
    <property type="project" value="UniProtKB-SubCell"/>
</dbReference>
<evidence type="ECO:0000256" key="4">
    <source>
        <dbReference type="ARBA" id="ARBA00022519"/>
    </source>
</evidence>
<keyword evidence="4" id="KW-0997">Cell inner membrane</keyword>
<evidence type="ECO:0000256" key="2">
    <source>
        <dbReference type="ARBA" id="ARBA00005745"/>
    </source>
</evidence>
<feature type="domain" description="Type II secretion system protein GspF" evidence="9">
    <location>
        <begin position="64"/>
        <end position="189"/>
    </location>
</feature>
<keyword evidence="3" id="KW-1003">Cell membrane</keyword>
<reference evidence="10 11" key="2">
    <citation type="journal article" date="2012" name="Stand. Genomic Sci.">
        <title>Complete genome sequence of the thermophilic sulfate-reducing ocean bacterium Thermodesulfatator indicus type strain (CIR29812(T)).</title>
        <authorList>
            <person name="Anderson I."/>
            <person name="Saunders E."/>
            <person name="Lapidus A."/>
            <person name="Nolan M."/>
            <person name="Lucas S."/>
            <person name="Tice H."/>
            <person name="Del Rio T.G."/>
            <person name="Cheng J.F."/>
            <person name="Han C."/>
            <person name="Tapia R."/>
            <person name="Goodwin L.A."/>
            <person name="Pitluck S."/>
            <person name="Liolios K."/>
            <person name="Mavromatis K."/>
            <person name="Pagani I."/>
            <person name="Ivanova N."/>
            <person name="Mikhailova N."/>
            <person name="Pati A."/>
            <person name="Chen A."/>
            <person name="Palaniappan K."/>
            <person name="Land M."/>
            <person name="Hauser L."/>
            <person name="Jeffries C.D."/>
            <person name="Chang Y.J."/>
            <person name="Brambilla E.M."/>
            <person name="Rohde M."/>
            <person name="Spring S."/>
            <person name="Goker M."/>
            <person name="Detter J.C."/>
            <person name="Woyke T."/>
            <person name="Bristow J."/>
            <person name="Eisen J.A."/>
            <person name="Markowitz V."/>
            <person name="Hugenholtz P."/>
            <person name="Kyrpides N.C."/>
            <person name="Klenk H.P."/>
        </authorList>
    </citation>
    <scope>NUCLEOTIDE SEQUENCE [LARGE SCALE GENOMIC DNA]</scope>
    <source>
        <strain evidence="11">DSM 15286 / JCM 11887 / CIR29812</strain>
    </source>
</reference>
<feature type="transmembrane region" description="Helical" evidence="8">
    <location>
        <begin position="372"/>
        <end position="393"/>
    </location>
</feature>
<evidence type="ECO:0000256" key="3">
    <source>
        <dbReference type="ARBA" id="ARBA00022475"/>
    </source>
</evidence>
<keyword evidence="7 8" id="KW-0472">Membrane</keyword>
<dbReference type="HOGENOM" id="CLU_035032_2_1_0"/>
<evidence type="ECO:0000313" key="10">
    <source>
        <dbReference type="EMBL" id="AEH45974.1"/>
    </source>
</evidence>
<dbReference type="InterPro" id="IPR003004">
    <property type="entry name" value="GspF/PilC"/>
</dbReference>
<evidence type="ECO:0000313" key="11">
    <source>
        <dbReference type="Proteomes" id="UP000006793"/>
    </source>
</evidence>
<evidence type="ECO:0000256" key="1">
    <source>
        <dbReference type="ARBA" id="ARBA00004429"/>
    </source>
</evidence>
<dbReference type="InParanoid" id="F8ADF8"/>
<dbReference type="EMBL" id="CP002683">
    <property type="protein sequence ID" value="AEH45974.1"/>
    <property type="molecule type" value="Genomic_DNA"/>
</dbReference>
<reference evidence="11" key="1">
    <citation type="submission" date="2011-04" db="EMBL/GenBank/DDBJ databases">
        <title>The complete genome of Thermodesulfatator indicus DSM 15286.</title>
        <authorList>
            <person name="Lucas S."/>
            <person name="Copeland A."/>
            <person name="Lapidus A."/>
            <person name="Bruce D."/>
            <person name="Goodwin L."/>
            <person name="Pitluck S."/>
            <person name="Peters L."/>
            <person name="Kyrpides N."/>
            <person name="Mavromatis K."/>
            <person name="Pagani I."/>
            <person name="Ivanova N."/>
            <person name="Saunders L."/>
            <person name="Detter J.C."/>
            <person name="Tapia R."/>
            <person name="Han C."/>
            <person name="Land M."/>
            <person name="Hauser L."/>
            <person name="Markowitz V."/>
            <person name="Cheng J.-F."/>
            <person name="Hugenholtz P."/>
            <person name="Woyke T."/>
            <person name="Wu D."/>
            <person name="Spring S."/>
            <person name="Schroeder M."/>
            <person name="Brambilla E."/>
            <person name="Klenk H.-P."/>
            <person name="Eisen J.A."/>
        </authorList>
    </citation>
    <scope>NUCLEOTIDE SEQUENCE [LARGE SCALE GENOMIC DNA]</scope>
    <source>
        <strain evidence="11">DSM 15286 / JCM 11887 / CIR29812</strain>
    </source>
</reference>
<evidence type="ECO:0000256" key="5">
    <source>
        <dbReference type="ARBA" id="ARBA00022692"/>
    </source>
</evidence>